<dbReference type="Pfam" id="PF02151">
    <property type="entry name" value="UVR"/>
    <property type="match status" value="1"/>
</dbReference>
<dbReference type="Proteomes" id="UP000526501">
    <property type="component" value="Unassembled WGS sequence"/>
</dbReference>
<feature type="domain" description="UVR" evidence="2">
    <location>
        <begin position="126"/>
        <end position="161"/>
    </location>
</feature>
<evidence type="ECO:0000313" key="4">
    <source>
        <dbReference type="Proteomes" id="UP000526501"/>
    </source>
</evidence>
<dbReference type="InterPro" id="IPR036876">
    <property type="entry name" value="UVR_dom_sf"/>
</dbReference>
<protein>
    <submittedName>
        <fullName evidence="3">UvrB/UvrC motif-containing protein</fullName>
    </submittedName>
</protein>
<keyword evidence="1" id="KW-0742">SOS response</keyword>
<dbReference type="PANTHER" id="PTHR38430:SF1">
    <property type="entry name" value="PROTEIN-ARGININE KINASE ACTIVATOR PROTEIN"/>
    <property type="match status" value="1"/>
</dbReference>
<accession>A0A7X1B8S3</accession>
<evidence type="ECO:0000313" key="3">
    <source>
        <dbReference type="EMBL" id="MBC2607780.1"/>
    </source>
</evidence>
<keyword evidence="1" id="KW-0227">DNA damage</keyword>
<dbReference type="AlphaFoldDB" id="A0A7X1B8S3"/>
<gene>
    <name evidence="3" type="ORF">H5P27_17130</name>
</gene>
<dbReference type="PROSITE" id="PS50151">
    <property type="entry name" value="UVR"/>
    <property type="match status" value="1"/>
</dbReference>
<dbReference type="EMBL" id="JACHVC010000013">
    <property type="protein sequence ID" value="MBC2607780.1"/>
    <property type="molecule type" value="Genomic_DNA"/>
</dbReference>
<dbReference type="Gene3D" id="4.10.860.10">
    <property type="entry name" value="UVR domain"/>
    <property type="match status" value="1"/>
</dbReference>
<dbReference type="GO" id="GO:0008270">
    <property type="term" value="F:zinc ion binding"/>
    <property type="evidence" value="ECO:0007669"/>
    <property type="project" value="TreeGrafter"/>
</dbReference>
<dbReference type="GO" id="GO:1990170">
    <property type="term" value="P:stress response to cadmium ion"/>
    <property type="evidence" value="ECO:0007669"/>
    <property type="project" value="TreeGrafter"/>
</dbReference>
<dbReference type="GO" id="GO:0009432">
    <property type="term" value="P:SOS response"/>
    <property type="evidence" value="ECO:0007669"/>
    <property type="project" value="UniProtKB-KW"/>
</dbReference>
<organism evidence="3 4">
    <name type="scientific">Pelagicoccus albus</name>
    <dbReference type="NCBI Taxonomy" id="415222"/>
    <lineage>
        <taxon>Bacteria</taxon>
        <taxon>Pseudomonadati</taxon>
        <taxon>Verrucomicrobiota</taxon>
        <taxon>Opitutia</taxon>
        <taxon>Puniceicoccales</taxon>
        <taxon>Pelagicoccaceae</taxon>
        <taxon>Pelagicoccus</taxon>
    </lineage>
</organism>
<keyword evidence="4" id="KW-1185">Reference proteome</keyword>
<dbReference type="GO" id="GO:0046870">
    <property type="term" value="F:cadmium ion binding"/>
    <property type="evidence" value="ECO:0007669"/>
    <property type="project" value="TreeGrafter"/>
</dbReference>
<dbReference type="GO" id="GO:0050897">
    <property type="term" value="F:cobalt ion binding"/>
    <property type="evidence" value="ECO:0007669"/>
    <property type="project" value="TreeGrafter"/>
</dbReference>
<evidence type="ECO:0000256" key="1">
    <source>
        <dbReference type="ARBA" id="ARBA00023236"/>
    </source>
</evidence>
<dbReference type="InterPro" id="IPR001943">
    <property type="entry name" value="UVR_dom"/>
</dbReference>
<dbReference type="SUPFAM" id="SSF46600">
    <property type="entry name" value="C-terminal UvrC-binding domain of UvrB"/>
    <property type="match status" value="1"/>
</dbReference>
<dbReference type="GO" id="GO:0005507">
    <property type="term" value="F:copper ion binding"/>
    <property type="evidence" value="ECO:0007669"/>
    <property type="project" value="TreeGrafter"/>
</dbReference>
<evidence type="ECO:0000259" key="2">
    <source>
        <dbReference type="PROSITE" id="PS50151"/>
    </source>
</evidence>
<dbReference type="PIRSF" id="PIRSF015034">
    <property type="entry name" value="YacH"/>
    <property type="match status" value="1"/>
</dbReference>
<dbReference type="InterPro" id="IPR025542">
    <property type="entry name" value="YacH"/>
</dbReference>
<sequence>MAKPLKCDVCSEPATVHLTQIINNQIHKIDLCEACAEQKGITDPSGYSLADLLVKPDSSKSADAASISCPECGCTQREFKKTGRLGCATCYETFEALVGPALLNMHKGDSHKGKVPHRALERAHYIDRLDSLENGLKEAISSERYEDAAKMRDEIIELKKAMEAAAVED</sequence>
<dbReference type="PANTHER" id="PTHR38430">
    <property type="entry name" value="PROTEIN-ARGININE KINASE ACTIVATOR PROTEIN"/>
    <property type="match status" value="1"/>
</dbReference>
<comment type="caution">
    <text evidence="3">The sequence shown here is derived from an EMBL/GenBank/DDBJ whole genome shotgun (WGS) entry which is preliminary data.</text>
</comment>
<dbReference type="RefSeq" id="WP_185661646.1">
    <property type="nucleotide sequence ID" value="NZ_CAWPOO010000013.1"/>
</dbReference>
<dbReference type="GO" id="GO:1990169">
    <property type="term" value="P:stress response to copper ion"/>
    <property type="evidence" value="ECO:0007669"/>
    <property type="project" value="TreeGrafter"/>
</dbReference>
<proteinExistence type="predicted"/>
<reference evidence="3 4" key="1">
    <citation type="submission" date="2020-07" db="EMBL/GenBank/DDBJ databases">
        <authorList>
            <person name="Feng X."/>
        </authorList>
    </citation>
    <scope>NUCLEOTIDE SEQUENCE [LARGE SCALE GENOMIC DNA]</scope>
    <source>
        <strain evidence="3 4">JCM23202</strain>
    </source>
</reference>
<name>A0A7X1B8S3_9BACT</name>